<dbReference type="InterPro" id="IPR036582">
    <property type="entry name" value="Mao_N_sf"/>
</dbReference>
<dbReference type="EMBL" id="CP040396">
    <property type="protein sequence ID" value="QCT03723.1"/>
    <property type="molecule type" value="Genomic_DNA"/>
</dbReference>
<keyword evidence="4" id="KW-1185">Reference proteome</keyword>
<dbReference type="Gene3D" id="3.30.457.10">
    <property type="entry name" value="Copper amine oxidase-like, N-terminal domain"/>
    <property type="match status" value="1"/>
</dbReference>
<feature type="signal peptide" evidence="1">
    <location>
        <begin position="1"/>
        <end position="22"/>
    </location>
</feature>
<gene>
    <name evidence="3" type="ORF">E6C60_3012</name>
</gene>
<name>A0A4P8XMR0_9BACL</name>
<organism evidence="3 4">
    <name type="scientific">Paenibacillus algicola</name>
    <dbReference type="NCBI Taxonomy" id="2565926"/>
    <lineage>
        <taxon>Bacteria</taxon>
        <taxon>Bacillati</taxon>
        <taxon>Bacillota</taxon>
        <taxon>Bacilli</taxon>
        <taxon>Bacillales</taxon>
        <taxon>Paenibacillaceae</taxon>
        <taxon>Paenibacillus</taxon>
    </lineage>
</organism>
<dbReference type="SUPFAM" id="SSF55383">
    <property type="entry name" value="Copper amine oxidase, domain N"/>
    <property type="match status" value="1"/>
</dbReference>
<protein>
    <submittedName>
        <fullName evidence="3">Copper amine oxidase domain protein</fullName>
    </submittedName>
</protein>
<evidence type="ECO:0000313" key="4">
    <source>
        <dbReference type="Proteomes" id="UP000300879"/>
    </source>
</evidence>
<keyword evidence="1" id="KW-0732">Signal</keyword>
<dbReference type="AlphaFoldDB" id="A0A4P8XMR0"/>
<dbReference type="InterPro" id="IPR012854">
    <property type="entry name" value="Cu_amine_oxidase-like_N"/>
</dbReference>
<dbReference type="Proteomes" id="UP000300879">
    <property type="component" value="Chromosome"/>
</dbReference>
<proteinExistence type="predicted"/>
<evidence type="ECO:0000256" key="1">
    <source>
        <dbReference type="SAM" id="SignalP"/>
    </source>
</evidence>
<reference evidence="3 4" key="1">
    <citation type="submission" date="2019-05" db="EMBL/GenBank/DDBJ databases">
        <authorList>
            <person name="Chen C."/>
        </authorList>
    </citation>
    <scope>NUCLEOTIDE SEQUENCE [LARGE SCALE GENOMIC DNA]</scope>
    <source>
        <strain evidence="3 4">HB172198</strain>
    </source>
</reference>
<accession>A0A4P8XMR0</accession>
<feature type="domain" description="Copper amine oxidase-like N-terminal" evidence="2">
    <location>
        <begin position="42"/>
        <end position="145"/>
    </location>
</feature>
<dbReference type="Pfam" id="PF07833">
    <property type="entry name" value="Cu_amine_oxidN1"/>
    <property type="match status" value="1"/>
</dbReference>
<dbReference type="KEGG" id="palo:E6C60_3012"/>
<evidence type="ECO:0000313" key="3">
    <source>
        <dbReference type="EMBL" id="QCT03723.1"/>
    </source>
</evidence>
<evidence type="ECO:0000259" key="2">
    <source>
        <dbReference type="Pfam" id="PF07833"/>
    </source>
</evidence>
<feature type="chain" id="PRO_5038443006" evidence="1">
    <location>
        <begin position="23"/>
        <end position="359"/>
    </location>
</feature>
<sequence>MTMNKLIGSLMASILLSTVIHSGGSVNGAAHREQPHTMDYYIDHQMVSVEVAPAVQQGELYVPVYLMKDWRGISLKWNHNAKELSMTADGQRYAVKSGSARVSLPDGSYFTLKSPVYIEHNRMMVPLSLFEQISGGKASVSEDPKALVIDSRGKRPLAYGEADKSIAIYGEWEQEGRYQALTLDMNGNQHTYPWATPVSWKSSPQLLDMDVNGDGSSEIVVLLNQGSGTGVYAQDVHVIRADFSEVSVESFHDILKERVVSSIQHQEGVLLLSVQVDGEETRLALPDEEGSRTNFTHVGFGSVVYHAVEDGRLVLRLAGSISPSEFIGELAVVYGWSEGRLAAEQISFTPYDEYMQYMK</sequence>